<proteinExistence type="predicted"/>
<evidence type="ECO:0000313" key="2">
    <source>
        <dbReference type="Proteomes" id="UP000295075"/>
    </source>
</evidence>
<dbReference type="EMBL" id="SMKA01000198">
    <property type="protein sequence ID" value="TDC22146.1"/>
    <property type="molecule type" value="Genomic_DNA"/>
</dbReference>
<reference evidence="1 2" key="1">
    <citation type="submission" date="2019-03" db="EMBL/GenBank/DDBJ databases">
        <title>Draft genome sequences of novel Actinobacteria.</title>
        <authorList>
            <person name="Sahin N."/>
            <person name="Ay H."/>
            <person name="Saygin H."/>
        </authorList>
    </citation>
    <scope>NUCLEOTIDE SEQUENCE [LARGE SCALE GENOMIC DNA]</scope>
    <source>
        <strain evidence="1 2">JCM 30547</strain>
    </source>
</reference>
<dbReference type="RefSeq" id="WP_132413056.1">
    <property type="nucleotide sequence ID" value="NZ_SMKA01000198.1"/>
</dbReference>
<dbReference type="Proteomes" id="UP000295075">
    <property type="component" value="Unassembled WGS sequence"/>
</dbReference>
<accession>A0A4R4PJL7</accession>
<organism evidence="1 2">
    <name type="scientific">Kribbella albertanoniae</name>
    <dbReference type="NCBI Taxonomy" id="1266829"/>
    <lineage>
        <taxon>Bacteria</taxon>
        <taxon>Bacillati</taxon>
        <taxon>Actinomycetota</taxon>
        <taxon>Actinomycetes</taxon>
        <taxon>Propionibacteriales</taxon>
        <taxon>Kribbellaceae</taxon>
        <taxon>Kribbella</taxon>
    </lineage>
</organism>
<sequence length="127" mass="13712">MKRLESFKPSKQSSTYAPHTAALMWPDGGYEVALVYLAQSIDGYVSLIPQDDPETGPVDGAVGSPGIGQLVQGFRVLLNGRTGRLDRTQLDSWARYTAAQVGWCLDHEAMAYDCGHGVGKIRAEAEA</sequence>
<comment type="caution">
    <text evidence="1">The sequence shown here is derived from an EMBL/GenBank/DDBJ whole genome shotgun (WGS) entry which is preliminary data.</text>
</comment>
<protein>
    <submittedName>
        <fullName evidence="1">Uncharacterized protein</fullName>
    </submittedName>
</protein>
<evidence type="ECO:0000313" key="1">
    <source>
        <dbReference type="EMBL" id="TDC22146.1"/>
    </source>
</evidence>
<name>A0A4R4PJL7_9ACTN</name>
<keyword evidence="2" id="KW-1185">Reference proteome</keyword>
<gene>
    <name evidence="1" type="ORF">E1261_31650</name>
</gene>
<dbReference type="AlphaFoldDB" id="A0A4R4PJL7"/>